<dbReference type="GO" id="GO:0005524">
    <property type="term" value="F:ATP binding"/>
    <property type="evidence" value="ECO:0007669"/>
    <property type="project" value="UniProtKB-KW"/>
</dbReference>
<dbReference type="SUPFAM" id="SSF48452">
    <property type="entry name" value="TPR-like"/>
    <property type="match status" value="5"/>
</dbReference>
<dbReference type="Pfam" id="PF23220">
    <property type="entry name" value="HAT_Syf1_M"/>
    <property type="match status" value="1"/>
</dbReference>
<protein>
    <recommendedName>
        <fullName evidence="19 20">Inositol hexakisphosphate and diphosphoinositol-pentakisphosphate kinase</fullName>
        <ecNumber evidence="5 20">2.7.4.24</ecNumber>
    </recommendedName>
</protein>
<keyword evidence="13 20" id="KW-0067">ATP-binding</keyword>
<evidence type="ECO:0000256" key="11">
    <source>
        <dbReference type="ARBA" id="ARBA00022741"/>
    </source>
</evidence>
<evidence type="ECO:0000256" key="6">
    <source>
        <dbReference type="ARBA" id="ARBA00022490"/>
    </source>
</evidence>
<evidence type="ECO:0000256" key="5">
    <source>
        <dbReference type="ARBA" id="ARBA00012893"/>
    </source>
</evidence>
<dbReference type="GO" id="GO:0052723">
    <property type="term" value="F:inositol hexakisphosphate 1-kinase activity"/>
    <property type="evidence" value="ECO:0007669"/>
    <property type="project" value="RHEA"/>
</dbReference>
<dbReference type="Pfam" id="PF18086">
    <property type="entry name" value="PPIP5K2_N"/>
    <property type="match status" value="1"/>
</dbReference>
<feature type="region of interest" description="Disordered" evidence="21">
    <location>
        <begin position="1738"/>
        <end position="1879"/>
    </location>
</feature>
<keyword evidence="12 20" id="KW-0418">Kinase</keyword>
<dbReference type="Gene3D" id="3.40.50.1240">
    <property type="entry name" value="Phosphoglycerate mutase-like"/>
    <property type="match status" value="1"/>
</dbReference>
<dbReference type="InterPro" id="IPR003107">
    <property type="entry name" value="HAT"/>
</dbReference>
<dbReference type="InterPro" id="IPR056350">
    <property type="entry name" value="HAT_Syf1_central"/>
</dbReference>
<gene>
    <name evidence="26" type="primary">VIP1</name>
</gene>
<reference evidence="26" key="1">
    <citation type="submission" date="2013-07" db="EMBL/GenBank/DDBJ databases">
        <authorList>
            <person name="Geib S."/>
        </authorList>
    </citation>
    <scope>NUCLEOTIDE SEQUENCE</scope>
</reference>
<evidence type="ECO:0000256" key="1">
    <source>
        <dbReference type="ARBA" id="ARBA00004123"/>
    </source>
</evidence>
<dbReference type="SUPFAM" id="SSF53254">
    <property type="entry name" value="Phosphoglycerate mutase-like"/>
    <property type="match status" value="1"/>
</dbReference>
<dbReference type="FunFam" id="1.25.40.10:FF:002016">
    <property type="entry name" value="Pre-mRNA-splicing factor SYF1-like Protein"/>
    <property type="match status" value="1"/>
</dbReference>
<dbReference type="GO" id="GO:0006020">
    <property type="term" value="P:inositol metabolic process"/>
    <property type="evidence" value="ECO:0007669"/>
    <property type="project" value="TreeGrafter"/>
</dbReference>
<dbReference type="EC" id="2.7.4.24" evidence="5 20"/>
<dbReference type="InterPro" id="IPR037446">
    <property type="entry name" value="His_Pase_VIP1"/>
</dbReference>
<dbReference type="InterPro" id="IPR033379">
    <property type="entry name" value="Acid_Pase_AS"/>
</dbReference>
<comment type="similarity">
    <text evidence="3 20">Belongs to the histidine acid phosphatase family. VIP1 subfamily.</text>
</comment>
<dbReference type="Gene3D" id="3.30.470.20">
    <property type="entry name" value="ATP-grasp fold, B domain"/>
    <property type="match status" value="1"/>
</dbReference>
<feature type="compositionally biased region" description="Basic and acidic residues" evidence="21">
    <location>
        <begin position="1855"/>
        <end position="1871"/>
    </location>
</feature>
<evidence type="ECO:0000256" key="9">
    <source>
        <dbReference type="ARBA" id="ARBA00022728"/>
    </source>
</evidence>
<keyword evidence="14" id="KW-0508">mRNA splicing</keyword>
<comment type="similarity">
    <text evidence="4">Belongs to the crooked-neck family.</text>
</comment>
<evidence type="ECO:0000256" key="12">
    <source>
        <dbReference type="ARBA" id="ARBA00022777"/>
    </source>
</evidence>
<evidence type="ECO:0000256" key="14">
    <source>
        <dbReference type="ARBA" id="ARBA00023187"/>
    </source>
</evidence>
<dbReference type="CDD" id="cd07061">
    <property type="entry name" value="HP_HAP_like"/>
    <property type="match status" value="1"/>
</dbReference>
<reference evidence="26" key="2">
    <citation type="journal article" date="2014" name="BMC Genomics">
        <title>A genomic perspective to assessing quality of mass-reared SIT flies used in Mediterranean fruit fly (Ceratitis capitata) eradication in California.</title>
        <authorList>
            <person name="Calla B."/>
            <person name="Hall B."/>
            <person name="Hou S."/>
            <person name="Geib S.M."/>
        </authorList>
    </citation>
    <scope>NUCLEOTIDE SEQUENCE</scope>
</reference>
<dbReference type="GO" id="GO:0005829">
    <property type="term" value="C:cytosol"/>
    <property type="evidence" value="ECO:0007669"/>
    <property type="project" value="UniProtKB-SubCell"/>
</dbReference>
<feature type="domain" description="Pre-mRNA-splicing factor Syf1-like N-terminal HAT-repeats" evidence="25">
    <location>
        <begin position="18"/>
        <end position="176"/>
    </location>
</feature>
<evidence type="ECO:0000256" key="4">
    <source>
        <dbReference type="ARBA" id="ARBA00008644"/>
    </source>
</evidence>
<dbReference type="GO" id="GO:0005681">
    <property type="term" value="C:spliceosomal complex"/>
    <property type="evidence" value="ECO:0007669"/>
    <property type="project" value="UniProtKB-KW"/>
</dbReference>
<proteinExistence type="evidence at transcript level"/>
<evidence type="ECO:0000256" key="13">
    <source>
        <dbReference type="ARBA" id="ARBA00022840"/>
    </source>
</evidence>
<feature type="compositionally biased region" description="Basic and acidic residues" evidence="21">
    <location>
        <begin position="1826"/>
        <end position="1836"/>
    </location>
</feature>
<dbReference type="FunFam" id="1.25.40.10:FF:000220">
    <property type="entry name" value="Pre-mRNA-splicing factor SYF1"/>
    <property type="match status" value="1"/>
</dbReference>
<dbReference type="PANTHER" id="PTHR12750:SF9">
    <property type="entry name" value="INOSITOL HEXAKISPHOSPHATE AND DIPHOSPHOINOSITOL-PENTAKISPHOSPHATE KINASE"/>
    <property type="match status" value="1"/>
</dbReference>
<dbReference type="Pfam" id="PF23231">
    <property type="entry name" value="HAT_Syf1_CNRKL1_C"/>
    <property type="match status" value="1"/>
</dbReference>
<name>W8AU96_CERCA</name>
<feature type="compositionally biased region" description="Acidic residues" evidence="21">
    <location>
        <begin position="809"/>
        <end position="829"/>
    </location>
</feature>
<accession>W8AU96</accession>
<dbReference type="PANTHER" id="PTHR12750">
    <property type="entry name" value="DIPHOSPHOINOSITOL PENTAKISPHOSPHATE KINASE"/>
    <property type="match status" value="1"/>
</dbReference>
<evidence type="ECO:0000259" key="22">
    <source>
        <dbReference type="Pfam" id="PF18086"/>
    </source>
</evidence>
<keyword evidence="10" id="KW-0677">Repeat</keyword>
<keyword evidence="7" id="KW-0507">mRNA processing</keyword>
<dbReference type="Gene3D" id="3.40.50.11950">
    <property type="match status" value="1"/>
</dbReference>
<evidence type="ECO:0000256" key="16">
    <source>
        <dbReference type="ARBA" id="ARBA00033696"/>
    </source>
</evidence>
<dbReference type="FunFam" id="3.40.50.11950:FF:000003">
    <property type="entry name" value="Inositol hexakisphosphate and diphosphoinositol-pentakisphosphate kinase"/>
    <property type="match status" value="1"/>
</dbReference>
<feature type="domain" description="Pre-mRNA-splicing factor SYF1 central HAT repeats" evidence="23">
    <location>
        <begin position="179"/>
        <end position="384"/>
    </location>
</feature>
<evidence type="ECO:0000256" key="17">
    <source>
        <dbReference type="ARBA" id="ARBA00034629"/>
    </source>
</evidence>
<dbReference type="InterPro" id="IPR011990">
    <property type="entry name" value="TPR-like_helical_dom_sf"/>
</dbReference>
<dbReference type="InterPro" id="IPR000560">
    <property type="entry name" value="His_Pase_clade-2"/>
</dbReference>
<comment type="subcellular location">
    <subcellularLocation>
        <location evidence="2 20">Cytoplasm</location>
        <location evidence="2 20">Cytosol</location>
    </subcellularLocation>
    <subcellularLocation>
        <location evidence="1">Nucleus</location>
    </subcellularLocation>
</comment>
<keyword evidence="9" id="KW-0747">Spliceosome</keyword>
<evidence type="ECO:0000256" key="3">
    <source>
        <dbReference type="ARBA" id="ARBA00005609"/>
    </source>
</evidence>
<dbReference type="GO" id="GO:0033857">
    <property type="term" value="F:5-diphosphoinositol pentakisphosphate 1-kinase activity"/>
    <property type="evidence" value="ECO:0007669"/>
    <property type="project" value="TreeGrafter"/>
</dbReference>
<dbReference type="FunFam" id="3.30.470.20:FF:000003">
    <property type="entry name" value="Inositol hexakisphosphate and diphosphoinositol-pentakisphosphate kinase"/>
    <property type="match status" value="1"/>
</dbReference>
<dbReference type="Gene3D" id="1.25.40.10">
    <property type="entry name" value="Tetratricopeptide repeat domain"/>
    <property type="match status" value="5"/>
</dbReference>
<dbReference type="SMART" id="SM00386">
    <property type="entry name" value="HAT"/>
    <property type="match status" value="13"/>
</dbReference>
<dbReference type="GO" id="GO:0008380">
    <property type="term" value="P:RNA splicing"/>
    <property type="evidence" value="ECO:0007669"/>
    <property type="project" value="UniProtKB-KW"/>
</dbReference>
<feature type="region of interest" description="Disordered" evidence="21">
    <location>
        <begin position="797"/>
        <end position="829"/>
    </location>
</feature>
<evidence type="ECO:0000259" key="23">
    <source>
        <dbReference type="Pfam" id="PF23220"/>
    </source>
</evidence>
<evidence type="ECO:0000259" key="25">
    <source>
        <dbReference type="Pfam" id="PF23233"/>
    </source>
</evidence>
<dbReference type="FunFam" id="1.25.40.10:FF:000137">
    <property type="entry name" value="Pre-mRNA-splicing factor syf1"/>
    <property type="match status" value="1"/>
</dbReference>
<dbReference type="OrthoDB" id="10067343at2759"/>
<dbReference type="GO" id="GO:0016791">
    <property type="term" value="F:phosphatase activity"/>
    <property type="evidence" value="ECO:0007669"/>
    <property type="project" value="UniProtKB-ARBA"/>
</dbReference>
<dbReference type="FunFam" id="1.25.40.10:FF:000023">
    <property type="entry name" value="Pre-mRNA-splicing factor SYF1"/>
    <property type="match status" value="1"/>
</dbReference>
<feature type="non-terminal residue" evidence="26">
    <location>
        <position position="1879"/>
    </location>
</feature>
<dbReference type="FunFam" id="1.25.40.10:FF:000411">
    <property type="entry name" value="pre-mRNA-splicing factor SYF1"/>
    <property type="match status" value="1"/>
</dbReference>
<dbReference type="GO" id="GO:0032958">
    <property type="term" value="P:inositol phosphate biosynthetic process"/>
    <property type="evidence" value="ECO:0007669"/>
    <property type="project" value="TreeGrafter"/>
</dbReference>
<dbReference type="InterPro" id="IPR040557">
    <property type="entry name" value="VIP1_N"/>
</dbReference>
<keyword evidence="15" id="KW-0539">Nucleus</keyword>
<dbReference type="PROSITE" id="PS00616">
    <property type="entry name" value="HIS_ACID_PHOSPHAT_1"/>
    <property type="match status" value="1"/>
</dbReference>
<keyword evidence="6 20" id="KW-0963">Cytoplasm</keyword>
<organism evidence="26">
    <name type="scientific">Ceratitis capitata</name>
    <name type="common">Mediterranean fruit fly</name>
    <name type="synonym">Tephritis capitata</name>
    <dbReference type="NCBI Taxonomy" id="7213"/>
    <lineage>
        <taxon>Eukaryota</taxon>
        <taxon>Metazoa</taxon>
        <taxon>Ecdysozoa</taxon>
        <taxon>Arthropoda</taxon>
        <taxon>Hexapoda</taxon>
        <taxon>Insecta</taxon>
        <taxon>Pterygota</taxon>
        <taxon>Neoptera</taxon>
        <taxon>Endopterygota</taxon>
        <taxon>Diptera</taxon>
        <taxon>Brachycera</taxon>
        <taxon>Muscomorpha</taxon>
        <taxon>Tephritoidea</taxon>
        <taxon>Tephritidae</taxon>
        <taxon>Ceratitis</taxon>
        <taxon>Ceratitis</taxon>
    </lineage>
</organism>
<evidence type="ECO:0000256" key="10">
    <source>
        <dbReference type="ARBA" id="ARBA00022737"/>
    </source>
</evidence>
<evidence type="ECO:0000256" key="21">
    <source>
        <dbReference type="SAM" id="MobiDB-lite"/>
    </source>
</evidence>
<feature type="compositionally biased region" description="Polar residues" evidence="21">
    <location>
        <begin position="1752"/>
        <end position="1771"/>
    </location>
</feature>
<evidence type="ECO:0000256" key="2">
    <source>
        <dbReference type="ARBA" id="ARBA00004514"/>
    </source>
</evidence>
<evidence type="ECO:0000256" key="8">
    <source>
        <dbReference type="ARBA" id="ARBA00022679"/>
    </source>
</evidence>
<evidence type="ECO:0000256" key="18">
    <source>
        <dbReference type="ARBA" id="ARBA00055071"/>
    </source>
</evidence>
<dbReference type="InterPro" id="IPR055433">
    <property type="entry name" value="HAT_Syf1-like_N"/>
</dbReference>
<evidence type="ECO:0000313" key="26">
    <source>
        <dbReference type="EMBL" id="JAB88278.1"/>
    </source>
</evidence>
<dbReference type="InterPro" id="IPR055430">
    <property type="entry name" value="HAT_Syf1_CNRKL1_C"/>
</dbReference>
<dbReference type="EMBL" id="GAMC01018277">
    <property type="protein sequence ID" value="JAB88278.1"/>
    <property type="molecule type" value="mRNA"/>
</dbReference>
<dbReference type="Pfam" id="PF00328">
    <property type="entry name" value="His_Phos_2"/>
    <property type="match status" value="1"/>
</dbReference>
<feature type="compositionally biased region" description="Polar residues" evidence="21">
    <location>
        <begin position="1838"/>
        <end position="1850"/>
    </location>
</feature>
<evidence type="ECO:0000256" key="20">
    <source>
        <dbReference type="RuleBase" id="RU365032"/>
    </source>
</evidence>
<keyword evidence="8 20" id="KW-0808">Transferase</keyword>
<keyword evidence="11 20" id="KW-0547">Nucleotide-binding</keyword>
<sequence length="1879" mass="217003">MTLIDKPLITVDIDFPEEDVPYEEEILRNAYSVKHWLRYIEHKSKAPNCGVNIVYERALKELPGSYKIWYNYLRTRRKQVRGRPLNDPMYDEVNNTFERALVFMHKMPRIWMDYGVFMTGQCRITRTRHLFDRALRALPITQHHRIWPLYLKFVRRFDIPETAVRIYRRYLKLCPEDAEVYIEYLTEVERLDEAAQQLASVVDNENFVSKHGKSNHQLWNELCDLISKNPDKVHSLNVDAIIRSGLRRYTDQLGHLWNSLADYYVRSGLFDRARDIYEEAIQTVTTVRDFTQVFDEYAQFEEVSLNKRMEMVANDPHATEEDDIDVELRLARFEYLMERRLLLLNSVLLRQNPHNVHEWHKRVKLYEGKPHEIINTYTEAVQTVQPKLAAGKLHTLWVEFAKFYESNSQVEDARVVFERGTEVEYVKVEDLAAVWCEWAEMEIRQENFEGALRLMQKATAMPKRKVAYHDDTETVQMRLYRSLKVWSMYADLEESFGTFKTCKAVYDRIIDLKICTPQIIINYGLFLEEHNYFEEAFRAYEKGIALFKWPNVFDIWNAYLTKFLKRYGGTKLERARDLFEQCLENCPPEHAKYFYLLYAKLEEEHGLARHAMAVYDRATSAVKPEEMFDMYNIFIKKAAEIYGLPRTREIYEKAIEALPEENMRPMCVRFAEMETKLGEIDRARAIYAHCSQVCDPRITAEFWQTWKEFEVRHGNEDTMREMLRIKRSVQATYNTQVNMMAAQFLNQSGTNGAGAEAGGDAMRLLEAKAAAEQQARQQQTLKPQTSGNIMFVRGETQGGKAKDKVVNPDEIDIGESDEEDDDDEDDGIGYDDIGDDDFCYCDECWNGDGESNDGMDSDCSTCSNPGKQVVVGICAMAKKTQSKPMKEILTRLQEFEFIKMLIFSEDVILKEPVENWPLCDCLISFHSKGFPLEKAIQYAQLRKPYVLNNLHMQYDIQDRRRVYAILEKEGIEIPRYAVLDRDSPDPKQHELIESEDHVEVNGIIFNKPFVEKPVSAEDHNIYIYYPTSAGGGSQRLFRKIGSRSSVYSPESRVRKTGSFIYEDFMPTDVYFSGTDVKVYTVGPDYAHAEARKSPALDGKVERDSEGKEIRYPVILNNAEKLISRKVCLAFKQTVCGFDLLRANGKSYVCDVNGFSFVKNSNKYYDDCAKILGNMILRELTPTLHIPWLVPFQLDDPPIVPTTFGKMMELRCVVAVIRHGDRTPKQKMKLEVRHPKFFEIFEKYDGYKDGHVKLKRPKQLQEILDIARYLLSEIQNKSADAEIQEKESKLEQLKNVLEMYGHFSGINRKVQMKYQPKGRPRGSSSDDDAPKQPSLVLILKWGGELTPAGRIQAEELGRIFRCMYPGGQGRQDYSGTQGLGLLRLHSTFRHDLKIYASDEGRVQMTAAAFAKGLLALEGELTPILVQMVKSANTNGLLDNDCDSSKYQTLAKQRLHDLMRVDREFTLEDREVINPCNSISINQALDFVKNPVECCNHVHKLIKELLTIISVKKEDPKTKDAILYHGETWDLMARRWEKIEKDFSTKSKQYDISKVPDIYDCIKYDLQHNQHTLQYDQAEELYIYAKYLADIVIPQEYGSTVQEKLAIGQGICTPLLKKIKADLQRNIEEAGDESVNRLNPHYSHGVASPGRHVRTRLYFTSESHVHSLLTVLRYGGLLNVLNDEQWRRAMDYISMVSELNYMSQVVIMLYEDPTKDPTSEERFHVELHFSPGVNCCVQKNLPPGPGFRPHSRNDSGNPKQMGSSCTILKNNSACDEVNTPRIEEENDSEDSPGKSQADYYDKDTPLNSKHLKSKPIPIGAHHTVSGHEAAHLAKRLNEELASQQHSLESQRPISPDTEPRSRSYEQRDPKSAKDGNATPVS</sequence>
<comment type="catalytic activity">
    <reaction evidence="16">
        <text>5-diphospho-1D-myo-inositol 1,2,3,4,6-pentakisphosphate + ATP + H(+) = 1,5-bis(diphospho)-1D-myo-inositol 2,3,4,6-tetrakisphosphate + ADP</text>
        <dbReference type="Rhea" id="RHEA:10276"/>
        <dbReference type="ChEBI" id="CHEBI:15378"/>
        <dbReference type="ChEBI" id="CHEBI:30616"/>
        <dbReference type="ChEBI" id="CHEBI:58628"/>
        <dbReference type="ChEBI" id="CHEBI:77983"/>
        <dbReference type="ChEBI" id="CHEBI:456216"/>
        <dbReference type="EC" id="2.7.4.24"/>
    </reaction>
    <physiologicalReaction direction="left-to-right" evidence="16">
        <dbReference type="Rhea" id="RHEA:10277"/>
    </physiologicalReaction>
</comment>
<dbReference type="GO" id="GO:0006397">
    <property type="term" value="P:mRNA processing"/>
    <property type="evidence" value="ECO:0007669"/>
    <property type="project" value="UniProtKB-KW"/>
</dbReference>
<comment type="function">
    <text evidence="18">Bifunctional inositol kinase that acts in concert with the IP6K kinases to synthesize the diphosphate group-containing inositol pyrophosphates diphosphoinositol pentakisphosphate, PP-InsP5, and bis-diphosphoinositol tetrakisphosphate, (PP)2-InsP4. PP-InsP5 and (PP)2-InsP4, also respectively called InsP7 and InsP8, may regulate a variety of cellular processes, including apoptosis, vesicle trafficking, cytoskeletal dynamics, and exocytosis. Phosphorylates inositol hexakisphosphate (InsP6) at position 1 to produce PP-InsP5 which is in turn phosphorylated by IP6Ks to produce (PP)2-InsP4. Alternatively, phosphorylates PP-InsP5 at position 1, produced by IP6Ks from InsP6, to produce (PP)2-InsP4.</text>
</comment>
<feature type="domain" description="VIP1 N-terminal" evidence="22">
    <location>
        <begin position="869"/>
        <end position="958"/>
    </location>
</feature>
<evidence type="ECO:0000256" key="7">
    <source>
        <dbReference type="ARBA" id="ARBA00022664"/>
    </source>
</evidence>
<dbReference type="FunFam" id="3.40.50.11950:FF:000002">
    <property type="entry name" value="Inositol hexakisphosphate and diphosphoinositol-pentakisphosphate kinase"/>
    <property type="match status" value="1"/>
</dbReference>
<comment type="catalytic activity">
    <reaction evidence="17">
        <text>1D-myo-inositol hexakisphosphate + ATP = 1-diphospho-1D-myo-inositol 2,3,4,5,6-pentakisphosphate + ADP</text>
        <dbReference type="Rhea" id="RHEA:37459"/>
        <dbReference type="ChEBI" id="CHEBI:30616"/>
        <dbReference type="ChEBI" id="CHEBI:58130"/>
        <dbReference type="ChEBI" id="CHEBI:74946"/>
        <dbReference type="ChEBI" id="CHEBI:456216"/>
        <dbReference type="EC" id="2.7.4.24"/>
    </reaction>
    <physiologicalReaction direction="left-to-right" evidence="17">
        <dbReference type="Rhea" id="RHEA:37460"/>
    </physiologicalReaction>
</comment>
<evidence type="ECO:0000259" key="24">
    <source>
        <dbReference type="Pfam" id="PF23231"/>
    </source>
</evidence>
<dbReference type="InterPro" id="IPR029033">
    <property type="entry name" value="His_PPase_superfam"/>
</dbReference>
<dbReference type="Pfam" id="PF23233">
    <property type="entry name" value="HAT_Syf1_CNRKL1_N"/>
    <property type="match status" value="1"/>
</dbReference>
<feature type="region of interest" description="Disordered" evidence="21">
    <location>
        <begin position="1310"/>
        <end position="1330"/>
    </location>
</feature>
<evidence type="ECO:0000256" key="15">
    <source>
        <dbReference type="ARBA" id="ARBA00023242"/>
    </source>
</evidence>
<evidence type="ECO:0000256" key="19">
    <source>
        <dbReference type="ARBA" id="ARBA00071668"/>
    </source>
</evidence>
<feature type="domain" description="Pre-mRNA-splicing factor Syf1/CRNKL1-like C-terminal HAT-repeats" evidence="24">
    <location>
        <begin position="386"/>
        <end position="763"/>
    </location>
</feature>